<evidence type="ECO:0000313" key="8">
    <source>
        <dbReference type="Proteomes" id="UP000616724"/>
    </source>
</evidence>
<dbReference type="RefSeq" id="WP_203888856.1">
    <property type="nucleotide sequence ID" value="NZ_BOOH01000004.1"/>
</dbReference>
<dbReference type="GO" id="GO:0003700">
    <property type="term" value="F:DNA-binding transcription factor activity"/>
    <property type="evidence" value="ECO:0007669"/>
    <property type="project" value="TreeGrafter"/>
</dbReference>
<protein>
    <submittedName>
        <fullName evidence="7">TetR family transcriptional regulator</fullName>
    </submittedName>
</protein>
<evidence type="ECO:0000259" key="6">
    <source>
        <dbReference type="PROSITE" id="PS50977"/>
    </source>
</evidence>
<evidence type="ECO:0000256" key="2">
    <source>
        <dbReference type="ARBA" id="ARBA00023125"/>
    </source>
</evidence>
<evidence type="ECO:0000256" key="5">
    <source>
        <dbReference type="SAM" id="MobiDB-lite"/>
    </source>
</evidence>
<dbReference type="Pfam" id="PF00440">
    <property type="entry name" value="TetR_N"/>
    <property type="match status" value="1"/>
</dbReference>
<gene>
    <name evidence="7" type="ORF">Plo01_05510</name>
</gene>
<evidence type="ECO:0000256" key="3">
    <source>
        <dbReference type="ARBA" id="ARBA00023163"/>
    </source>
</evidence>
<dbReference type="PANTHER" id="PTHR30055">
    <property type="entry name" value="HTH-TYPE TRANSCRIPTIONAL REGULATOR RUTR"/>
    <property type="match status" value="1"/>
</dbReference>
<organism evidence="7 8">
    <name type="scientific">Planobispora longispora</name>
    <dbReference type="NCBI Taxonomy" id="28887"/>
    <lineage>
        <taxon>Bacteria</taxon>
        <taxon>Bacillati</taxon>
        <taxon>Actinomycetota</taxon>
        <taxon>Actinomycetes</taxon>
        <taxon>Streptosporangiales</taxon>
        <taxon>Streptosporangiaceae</taxon>
        <taxon>Planobispora</taxon>
    </lineage>
</organism>
<dbReference type="PROSITE" id="PS50977">
    <property type="entry name" value="HTH_TETR_2"/>
    <property type="match status" value="1"/>
</dbReference>
<accession>A0A8J3RE98</accession>
<dbReference type="SUPFAM" id="SSF46689">
    <property type="entry name" value="Homeodomain-like"/>
    <property type="match status" value="1"/>
</dbReference>
<dbReference type="Gene3D" id="1.10.357.10">
    <property type="entry name" value="Tetracycline Repressor, domain 2"/>
    <property type="match status" value="1"/>
</dbReference>
<feature type="DNA-binding region" description="H-T-H motif" evidence="4">
    <location>
        <begin position="38"/>
        <end position="57"/>
    </location>
</feature>
<keyword evidence="1" id="KW-0805">Transcription regulation</keyword>
<dbReference type="PRINTS" id="PR00455">
    <property type="entry name" value="HTHTETR"/>
</dbReference>
<keyword evidence="3" id="KW-0804">Transcription</keyword>
<evidence type="ECO:0000256" key="4">
    <source>
        <dbReference type="PROSITE-ProRule" id="PRU00335"/>
    </source>
</evidence>
<comment type="caution">
    <text evidence="7">The sequence shown here is derived from an EMBL/GenBank/DDBJ whole genome shotgun (WGS) entry which is preliminary data.</text>
</comment>
<evidence type="ECO:0000313" key="7">
    <source>
        <dbReference type="EMBL" id="GIH74122.1"/>
    </source>
</evidence>
<proteinExistence type="predicted"/>
<dbReference type="PANTHER" id="PTHR30055:SF234">
    <property type="entry name" value="HTH-TYPE TRANSCRIPTIONAL REGULATOR BETI"/>
    <property type="match status" value="1"/>
</dbReference>
<feature type="region of interest" description="Disordered" evidence="5">
    <location>
        <begin position="210"/>
        <end position="230"/>
    </location>
</feature>
<feature type="domain" description="HTH tetR-type" evidence="6">
    <location>
        <begin position="15"/>
        <end position="75"/>
    </location>
</feature>
<dbReference type="EMBL" id="BOOH01000004">
    <property type="protein sequence ID" value="GIH74122.1"/>
    <property type="molecule type" value="Genomic_DNA"/>
</dbReference>
<keyword evidence="8" id="KW-1185">Reference proteome</keyword>
<dbReference type="InterPro" id="IPR009057">
    <property type="entry name" value="Homeodomain-like_sf"/>
</dbReference>
<dbReference type="Proteomes" id="UP000616724">
    <property type="component" value="Unassembled WGS sequence"/>
</dbReference>
<reference evidence="7 8" key="1">
    <citation type="submission" date="2021-01" db="EMBL/GenBank/DDBJ databases">
        <title>Whole genome shotgun sequence of Planobispora longispora NBRC 13918.</title>
        <authorList>
            <person name="Komaki H."/>
            <person name="Tamura T."/>
        </authorList>
    </citation>
    <scope>NUCLEOTIDE SEQUENCE [LARGE SCALE GENOMIC DNA]</scope>
    <source>
        <strain evidence="7 8">NBRC 13918</strain>
    </source>
</reference>
<dbReference type="GO" id="GO:0000976">
    <property type="term" value="F:transcription cis-regulatory region binding"/>
    <property type="evidence" value="ECO:0007669"/>
    <property type="project" value="TreeGrafter"/>
</dbReference>
<dbReference type="InterPro" id="IPR050109">
    <property type="entry name" value="HTH-type_TetR-like_transc_reg"/>
</dbReference>
<dbReference type="AlphaFoldDB" id="A0A8J3RE98"/>
<name>A0A8J3RE98_9ACTN</name>
<dbReference type="InterPro" id="IPR001647">
    <property type="entry name" value="HTH_TetR"/>
</dbReference>
<keyword evidence="2 4" id="KW-0238">DNA-binding</keyword>
<sequence length="230" mass="25328">MRDVKPEGKRARQRRATRHRIVESALELFVGQGYAATTLEQIAACAGVAVQTVYFHFGNKRTILIEGIGVKVVGDDEQVAMIDRSWAQEALTTTDPAHAVEVWVTGSRSIFARVAPLLWILRDAVGADPDMAREWEINQRQRRTDHRAFAQHLADLGALAAGVSADRAADIIYTLFSPEMYHLLTIQCGWSPADWETWIHRMLTDALFAGPDPASPPTPGASSADEARPA</sequence>
<evidence type="ECO:0000256" key="1">
    <source>
        <dbReference type="ARBA" id="ARBA00023015"/>
    </source>
</evidence>